<dbReference type="InterPro" id="IPR036458">
    <property type="entry name" value="Na:dicarbo_symporter_sf"/>
</dbReference>
<keyword evidence="4 8" id="KW-0812">Transmembrane</keyword>
<feature type="transmembrane region" description="Helical" evidence="8">
    <location>
        <begin position="653"/>
        <end position="671"/>
    </location>
</feature>
<evidence type="ECO:0000256" key="2">
    <source>
        <dbReference type="ARBA" id="ARBA00022448"/>
    </source>
</evidence>
<feature type="compositionally biased region" description="Low complexity" evidence="7">
    <location>
        <begin position="558"/>
        <end position="569"/>
    </location>
</feature>
<dbReference type="PRINTS" id="PR00173">
    <property type="entry name" value="EDTRNSPORT"/>
</dbReference>
<evidence type="ECO:0000256" key="3">
    <source>
        <dbReference type="ARBA" id="ARBA00022475"/>
    </source>
</evidence>
<dbReference type="InterPro" id="IPR001991">
    <property type="entry name" value="Na-dicarboxylate_symporter"/>
</dbReference>
<name>A0A9W6WW61_9STRA</name>
<dbReference type="OrthoDB" id="5877963at2759"/>
<feature type="transmembrane region" description="Helical" evidence="8">
    <location>
        <begin position="280"/>
        <end position="298"/>
    </location>
</feature>
<keyword evidence="3" id="KW-1003">Cell membrane</keyword>
<feature type="transmembrane region" description="Helical" evidence="8">
    <location>
        <begin position="728"/>
        <end position="753"/>
    </location>
</feature>
<dbReference type="Gene3D" id="1.10.3860.10">
    <property type="entry name" value="Sodium:dicarboxylate symporter"/>
    <property type="match status" value="2"/>
</dbReference>
<dbReference type="Proteomes" id="UP001165083">
    <property type="component" value="Unassembled WGS sequence"/>
</dbReference>
<evidence type="ECO:0000256" key="7">
    <source>
        <dbReference type="SAM" id="MobiDB-lite"/>
    </source>
</evidence>
<dbReference type="GO" id="GO:0015293">
    <property type="term" value="F:symporter activity"/>
    <property type="evidence" value="ECO:0007669"/>
    <property type="project" value="UniProtKB-KW"/>
</dbReference>
<feature type="transmembrane region" description="Helical" evidence="8">
    <location>
        <begin position="434"/>
        <end position="451"/>
    </location>
</feature>
<keyword evidence="5 8" id="KW-1133">Transmembrane helix</keyword>
<dbReference type="SUPFAM" id="SSF118215">
    <property type="entry name" value="Proton glutamate symport protein"/>
    <property type="match status" value="2"/>
</dbReference>
<evidence type="ECO:0000256" key="1">
    <source>
        <dbReference type="ARBA" id="ARBA00004651"/>
    </source>
</evidence>
<keyword evidence="6 8" id="KW-0472">Membrane</keyword>
<protein>
    <submittedName>
        <fullName evidence="9">Unnamed protein product</fullName>
    </submittedName>
</protein>
<accession>A0A9W6WW61</accession>
<feature type="transmembrane region" description="Helical" evidence="8">
    <location>
        <begin position="214"/>
        <end position="234"/>
    </location>
</feature>
<reference evidence="9" key="1">
    <citation type="submission" date="2023-04" db="EMBL/GenBank/DDBJ databases">
        <title>Phytophthora lilii NBRC 32176.</title>
        <authorList>
            <person name="Ichikawa N."/>
            <person name="Sato H."/>
            <person name="Tonouchi N."/>
        </authorList>
    </citation>
    <scope>NUCLEOTIDE SEQUENCE</scope>
    <source>
        <strain evidence="9">NBRC 32176</strain>
    </source>
</reference>
<dbReference type="GO" id="GO:0005886">
    <property type="term" value="C:plasma membrane"/>
    <property type="evidence" value="ECO:0007669"/>
    <property type="project" value="UniProtKB-SubCell"/>
</dbReference>
<dbReference type="PANTHER" id="PTHR42865:SF7">
    <property type="entry name" value="PROTON_GLUTAMATE-ASPARTATE SYMPORTER"/>
    <property type="match status" value="1"/>
</dbReference>
<evidence type="ECO:0000256" key="4">
    <source>
        <dbReference type="ARBA" id="ARBA00022692"/>
    </source>
</evidence>
<keyword evidence="10" id="KW-1185">Reference proteome</keyword>
<dbReference type="AlphaFoldDB" id="A0A9W6WW61"/>
<evidence type="ECO:0000313" key="9">
    <source>
        <dbReference type="EMBL" id="GMF19052.1"/>
    </source>
</evidence>
<dbReference type="EMBL" id="BSXW01000333">
    <property type="protein sequence ID" value="GMF19052.1"/>
    <property type="molecule type" value="Genomic_DNA"/>
</dbReference>
<evidence type="ECO:0000256" key="8">
    <source>
        <dbReference type="SAM" id="Phobius"/>
    </source>
</evidence>
<feature type="transmembrane region" description="Helical" evidence="8">
    <location>
        <begin position="849"/>
        <end position="877"/>
    </location>
</feature>
<gene>
    <name evidence="9" type="ORF">Plil01_000722300</name>
</gene>
<evidence type="ECO:0000313" key="10">
    <source>
        <dbReference type="Proteomes" id="UP001165083"/>
    </source>
</evidence>
<feature type="transmembrane region" description="Helical" evidence="8">
    <location>
        <begin position="88"/>
        <end position="117"/>
    </location>
</feature>
<keyword evidence="2" id="KW-0813">Transport</keyword>
<feature type="compositionally biased region" description="Low complexity" evidence="7">
    <location>
        <begin position="520"/>
        <end position="535"/>
    </location>
</feature>
<sequence>MREYRLALFRGGAATAAALPRRLGRRLRGAGRGALEGALGRGGALAAAAARRPAAPRVRGAHAAGGGAARHAHVAVEALKLKTQRSQWVQIAGATLAGFALSTLLASALGAALAIALQSIVPSSEPLAQAWGLASGASVAFECPSDVANGSIALQSDGNLVCSENATTFVIDDVARTFVLSSMTKASSVAEQVVMVAESVFPESLAGAFVDGDVLSLVVGGIAVGVALVCFAVTDPGHHDAEGRQDQHVQEDAEEKHFVLLWLVAQAESIFCRAISWLQIYSPIGIAFMIGSVLLHASPSASDNTYDDTLVAAALALMAVLLLALVLDVVLMLLLAIVFTRSNPFAFLEHLLPAQVLALSSGSSLVALPATVSSIVASKRVSPQLAFIVSAVSTVLNQTGTALYLSVATLFVLSASASGMNEDERAASQSASTITAMVIANVVIAGVVSPLPRGSKAVALATTLGAVFGISAGPRAALLAFLAGLEWITGPFVACVNVTNGALMALVVAHYFEDPPLASAPAAGTAADPDGSGAPTQESPTLDLRRQRPKREERPTTAAFRAAAAGIPAESIETATTSSVDDVGSLPFDSTSRRDRDPLTMTMSPSATAQFRDPMSTFHNHKGVPWPGATAQMRPTPDEQDDMLVDLYYKTPSLWMTTVAGAIGFVVGAVLNKYPVSGDAQLWIGVIGALLIRALECLTLPLIFTSVTICFSNLVVSDKTRPVMVRLSIYFVLAALAASCVAVAVAFCFSGSFTVMNNPPAASTNFQFILRCPNGKYFSRQDECAAQSLRDGQVLTAVNVTGLRDDLQSSLASASGVFPDTQSLATQIVLFFGDFFTENITSAFVSVQFLGITIFSMIVGAAIMAVQVPGSFVYVSAMEWVMYRLRRTYNIIMAAFIARIIAEQLDETVEDEEDRAYLDQQLGMTRGVQ</sequence>
<feature type="transmembrane region" description="Helical" evidence="8">
    <location>
        <begin position="384"/>
        <end position="413"/>
    </location>
</feature>
<proteinExistence type="predicted"/>
<feature type="transmembrane region" description="Helical" evidence="8">
    <location>
        <begin position="683"/>
        <end position="716"/>
    </location>
</feature>
<feature type="compositionally biased region" description="Basic and acidic residues" evidence="7">
    <location>
        <begin position="543"/>
        <end position="555"/>
    </location>
</feature>
<dbReference type="PANTHER" id="PTHR42865">
    <property type="entry name" value="PROTON/GLUTAMATE-ASPARTATE SYMPORTER"/>
    <property type="match status" value="1"/>
</dbReference>
<comment type="subcellular location">
    <subcellularLocation>
        <location evidence="1">Cell membrane</location>
        <topology evidence="1">Multi-pass membrane protein</topology>
    </subcellularLocation>
</comment>
<comment type="caution">
    <text evidence="9">The sequence shown here is derived from an EMBL/GenBank/DDBJ whole genome shotgun (WGS) entry which is preliminary data.</text>
</comment>
<evidence type="ECO:0000256" key="5">
    <source>
        <dbReference type="ARBA" id="ARBA00022989"/>
    </source>
</evidence>
<organism evidence="9 10">
    <name type="scientific">Phytophthora lilii</name>
    <dbReference type="NCBI Taxonomy" id="2077276"/>
    <lineage>
        <taxon>Eukaryota</taxon>
        <taxon>Sar</taxon>
        <taxon>Stramenopiles</taxon>
        <taxon>Oomycota</taxon>
        <taxon>Peronosporomycetes</taxon>
        <taxon>Peronosporales</taxon>
        <taxon>Peronosporaceae</taxon>
        <taxon>Phytophthora</taxon>
    </lineage>
</organism>
<evidence type="ECO:0000256" key="6">
    <source>
        <dbReference type="ARBA" id="ARBA00023136"/>
    </source>
</evidence>
<dbReference type="Pfam" id="PF00375">
    <property type="entry name" value="SDF"/>
    <property type="match status" value="2"/>
</dbReference>
<feature type="transmembrane region" description="Helical" evidence="8">
    <location>
        <begin position="310"/>
        <end position="339"/>
    </location>
</feature>
<feature type="transmembrane region" description="Helical" evidence="8">
    <location>
        <begin position="457"/>
        <end position="482"/>
    </location>
</feature>
<feature type="region of interest" description="Disordered" evidence="7">
    <location>
        <begin position="520"/>
        <end position="614"/>
    </location>
</feature>